<evidence type="ECO:0000313" key="2">
    <source>
        <dbReference type="EMBL" id="MBP2436849.1"/>
    </source>
</evidence>
<comment type="caution">
    <text evidence="2">The sequence shown here is derived from an EMBL/GenBank/DDBJ whole genome shotgun (WGS) entry which is preliminary data.</text>
</comment>
<dbReference type="Proteomes" id="UP001519362">
    <property type="component" value="Unassembled WGS sequence"/>
</dbReference>
<gene>
    <name evidence="2" type="ORF">JOF34_001435</name>
</gene>
<evidence type="ECO:0000313" key="3">
    <source>
        <dbReference type="Proteomes" id="UP001519362"/>
    </source>
</evidence>
<dbReference type="EMBL" id="JAGIOL010000001">
    <property type="protein sequence ID" value="MBP2436849.1"/>
    <property type="molecule type" value="Genomic_DNA"/>
</dbReference>
<feature type="region of interest" description="Disordered" evidence="1">
    <location>
        <begin position="1"/>
        <end position="25"/>
    </location>
</feature>
<proteinExistence type="predicted"/>
<protein>
    <submittedName>
        <fullName evidence="2">Uncharacterized protein</fullName>
    </submittedName>
</protein>
<evidence type="ECO:0000256" key="1">
    <source>
        <dbReference type="SAM" id="MobiDB-lite"/>
    </source>
</evidence>
<organism evidence="2 3">
    <name type="scientific">Microbacterium amylolyticum</name>
    <dbReference type="NCBI Taxonomy" id="936337"/>
    <lineage>
        <taxon>Bacteria</taxon>
        <taxon>Bacillati</taxon>
        <taxon>Actinomycetota</taxon>
        <taxon>Actinomycetes</taxon>
        <taxon>Micrococcales</taxon>
        <taxon>Microbacteriaceae</taxon>
        <taxon>Microbacterium</taxon>
    </lineage>
</organism>
<name>A0ABS4ZHV5_9MICO</name>
<reference evidence="2 3" key="1">
    <citation type="submission" date="2021-03" db="EMBL/GenBank/DDBJ databases">
        <title>Sequencing the genomes of 1000 actinobacteria strains.</title>
        <authorList>
            <person name="Klenk H.-P."/>
        </authorList>
    </citation>
    <scope>NUCLEOTIDE SEQUENCE [LARGE SCALE GENOMIC DNA]</scope>
    <source>
        <strain evidence="2 3">DSM 24221</strain>
    </source>
</reference>
<sequence length="106" mass="11383">MQHRGGFRNEIPAQRHQPVTHTPQRHTPAALRALGVGVHTVLIKGRDPHFGDVDDIAVGGNGRVRCKVLRGAGGEGNDALLCSGEIYRMTSSPLRDLVERGGDIQG</sequence>
<keyword evidence="3" id="KW-1185">Reference proteome</keyword>
<accession>A0ABS4ZHV5</accession>